<dbReference type="GO" id="GO:0051015">
    <property type="term" value="F:actin filament binding"/>
    <property type="evidence" value="ECO:0007669"/>
    <property type="project" value="TreeGrafter"/>
</dbReference>
<dbReference type="PANTHER" id="PTHR10672">
    <property type="entry name" value="ADDUCIN"/>
    <property type="match status" value="1"/>
</dbReference>
<evidence type="ECO:0000256" key="1">
    <source>
        <dbReference type="SAM" id="MobiDB-lite"/>
    </source>
</evidence>
<dbReference type="InterPro" id="IPR036409">
    <property type="entry name" value="Aldolase_II/adducin_N_sf"/>
</dbReference>
<dbReference type="InterPro" id="IPR051017">
    <property type="entry name" value="Aldolase-II_Adducin_sf"/>
</dbReference>
<feature type="domain" description="Class II aldolase/adducin N-terminal" evidence="2">
    <location>
        <begin position="63"/>
        <end position="244"/>
    </location>
</feature>
<keyword evidence="4" id="KW-1185">Reference proteome</keyword>
<dbReference type="Pfam" id="PF00596">
    <property type="entry name" value="Aldolase_II"/>
    <property type="match status" value="1"/>
</dbReference>
<feature type="compositionally biased region" description="Low complexity" evidence="1">
    <location>
        <begin position="1"/>
        <end position="15"/>
    </location>
</feature>
<gene>
    <name evidence="3" type="ORF">Amon01_000785400</name>
</gene>
<proteinExistence type="predicted"/>
<dbReference type="InterPro" id="IPR001303">
    <property type="entry name" value="Aldolase_II/adducin_N"/>
</dbReference>
<comment type="caution">
    <text evidence="3">The sequence shown here is derived from an EMBL/GenBank/DDBJ whole genome shotgun (WGS) entry which is preliminary data.</text>
</comment>
<reference evidence="3" key="1">
    <citation type="submission" date="2023-04" db="EMBL/GenBank/DDBJ databases">
        <title>Ambrosiozyma monospora NBRC 1965.</title>
        <authorList>
            <person name="Ichikawa N."/>
            <person name="Sato H."/>
            <person name="Tonouchi N."/>
        </authorList>
    </citation>
    <scope>NUCLEOTIDE SEQUENCE</scope>
    <source>
        <strain evidence="3">NBRC 1965</strain>
    </source>
</reference>
<dbReference type="SMART" id="SM01007">
    <property type="entry name" value="Aldolase_II"/>
    <property type="match status" value="1"/>
</dbReference>
<dbReference type="GO" id="GO:0005856">
    <property type="term" value="C:cytoskeleton"/>
    <property type="evidence" value="ECO:0007669"/>
    <property type="project" value="TreeGrafter"/>
</dbReference>
<evidence type="ECO:0000259" key="2">
    <source>
        <dbReference type="SMART" id="SM01007"/>
    </source>
</evidence>
<evidence type="ECO:0000313" key="3">
    <source>
        <dbReference type="EMBL" id="GMG55782.1"/>
    </source>
</evidence>
<sequence>MTPSATTETKTTTQTVPSSIQASTSRGYSLTERGVQNIAMGGDAPWPLPTFEDKYEEREWVLEHMAGAFRIFGRKGYNEGSAGHISVRDPVEPNTFWINPLGIHFCLLTAADMIRVDEDGNILDGRKGVINAAGFAIHSAAHKMRPDINAACHTHSKYGKAYSCFGKPLEMLNQDACNFHNSHAVYDDFGGVAIEKEEGAKVAKAIGNGHGAILKNHGLITVGYTIDEAAYLFTLMERTCECQLLADAAANEGKPKCIIGEEEAAYTYHMNADRETLYMELQPDLELEKHYDDSFMSFTNAKKAKAKTAAGTA</sequence>
<accession>A0A9W7DJB5</accession>
<dbReference type="PANTHER" id="PTHR10672:SF25">
    <property type="entry name" value="MEIOTICALLY UP-REGULATED GENE 14 PROTEIN"/>
    <property type="match status" value="1"/>
</dbReference>
<feature type="compositionally biased region" description="Polar residues" evidence="1">
    <location>
        <begin position="16"/>
        <end position="27"/>
    </location>
</feature>
<evidence type="ECO:0000313" key="4">
    <source>
        <dbReference type="Proteomes" id="UP001165063"/>
    </source>
</evidence>
<name>A0A9W7DJB5_AMBMO</name>
<dbReference type="Gene3D" id="3.40.225.10">
    <property type="entry name" value="Class II aldolase/adducin N-terminal domain"/>
    <property type="match status" value="1"/>
</dbReference>
<protein>
    <submittedName>
        <fullName evidence="3">Unnamed protein product</fullName>
    </submittedName>
</protein>
<dbReference type="Proteomes" id="UP001165063">
    <property type="component" value="Unassembled WGS sequence"/>
</dbReference>
<feature type="region of interest" description="Disordered" evidence="1">
    <location>
        <begin position="1"/>
        <end position="27"/>
    </location>
</feature>
<organism evidence="3 4">
    <name type="scientific">Ambrosiozyma monospora</name>
    <name type="common">Yeast</name>
    <name type="synonym">Endomycopsis monosporus</name>
    <dbReference type="NCBI Taxonomy" id="43982"/>
    <lineage>
        <taxon>Eukaryota</taxon>
        <taxon>Fungi</taxon>
        <taxon>Dikarya</taxon>
        <taxon>Ascomycota</taxon>
        <taxon>Saccharomycotina</taxon>
        <taxon>Pichiomycetes</taxon>
        <taxon>Pichiales</taxon>
        <taxon>Pichiaceae</taxon>
        <taxon>Ambrosiozyma</taxon>
    </lineage>
</organism>
<dbReference type="EMBL" id="BSXU01006165">
    <property type="protein sequence ID" value="GMG55782.1"/>
    <property type="molecule type" value="Genomic_DNA"/>
</dbReference>
<dbReference type="FunFam" id="3.40.225.10:FF:000009">
    <property type="entry name" value="Class II aldolase/adducin N-terminal"/>
    <property type="match status" value="1"/>
</dbReference>
<dbReference type="NCBIfam" id="NF004855">
    <property type="entry name" value="PRK06208.1"/>
    <property type="match status" value="1"/>
</dbReference>
<dbReference type="OrthoDB" id="3238794at2759"/>
<dbReference type="AlphaFoldDB" id="A0A9W7DJB5"/>
<dbReference type="SUPFAM" id="SSF53639">
    <property type="entry name" value="AraD/HMP-PK domain-like"/>
    <property type="match status" value="1"/>
</dbReference>